<dbReference type="Pfam" id="PF25601">
    <property type="entry name" value="AAA_lid_14"/>
    <property type="match status" value="1"/>
</dbReference>
<dbReference type="InterPro" id="IPR058031">
    <property type="entry name" value="AAA_lid_NorR"/>
</dbReference>
<reference evidence="8" key="1">
    <citation type="journal article" date="2018" name="Sci. Rep.">
        <title>Lignite coal burning seam in the remote Altai Mountains harbors a hydrogen-driven thermophilic microbial community.</title>
        <authorList>
            <person name="Kadnikov V.V."/>
            <person name="Mardanov A.V."/>
            <person name="Ivasenko D.A."/>
            <person name="Antsiferov D.V."/>
            <person name="Beletsky A.V."/>
            <person name="Karnachuk O.V."/>
            <person name="Ravin N.V."/>
        </authorList>
    </citation>
    <scope>NUCLEOTIDE SEQUENCE [LARGE SCALE GENOMIC DNA]</scope>
</reference>
<dbReference type="EMBL" id="PEBX01000003">
    <property type="protein sequence ID" value="PTQ57679.1"/>
    <property type="molecule type" value="Genomic_DNA"/>
</dbReference>
<organism evidence="7 8">
    <name type="scientific">Candidatus Carbonibacillus altaicus</name>
    <dbReference type="NCBI Taxonomy" id="2163959"/>
    <lineage>
        <taxon>Bacteria</taxon>
        <taxon>Bacillati</taxon>
        <taxon>Bacillota</taxon>
        <taxon>Bacilli</taxon>
        <taxon>Bacillales</taxon>
        <taxon>Candidatus Carbonibacillus</taxon>
    </lineage>
</organism>
<keyword evidence="3" id="KW-0805">Transcription regulation</keyword>
<feature type="domain" description="Sigma-54 factor interaction" evidence="6">
    <location>
        <begin position="343"/>
        <end position="573"/>
    </location>
</feature>
<dbReference type="PRINTS" id="PR01590">
    <property type="entry name" value="HTHFIS"/>
</dbReference>
<evidence type="ECO:0000256" key="3">
    <source>
        <dbReference type="ARBA" id="ARBA00023015"/>
    </source>
</evidence>
<dbReference type="PANTHER" id="PTHR32071:SF57">
    <property type="entry name" value="C4-DICARBOXYLATE TRANSPORT TRANSCRIPTIONAL REGULATORY PROTEIN DCTD"/>
    <property type="match status" value="1"/>
</dbReference>
<keyword evidence="2" id="KW-0067">ATP-binding</keyword>
<proteinExistence type="predicted"/>
<accession>A0A2R6Y4R5</accession>
<dbReference type="GO" id="GO:0043565">
    <property type="term" value="F:sequence-specific DNA binding"/>
    <property type="evidence" value="ECO:0007669"/>
    <property type="project" value="InterPro"/>
</dbReference>
<protein>
    <submittedName>
        <fullName evidence="7">Response regulator of zinc sigma-54-dependent two-component system</fullName>
    </submittedName>
</protein>
<dbReference type="InterPro" id="IPR002197">
    <property type="entry name" value="HTH_Fis"/>
</dbReference>
<evidence type="ECO:0000256" key="2">
    <source>
        <dbReference type="ARBA" id="ARBA00022840"/>
    </source>
</evidence>
<dbReference type="Proteomes" id="UP000244338">
    <property type="component" value="Unassembled WGS sequence"/>
</dbReference>
<dbReference type="Pfam" id="PF00158">
    <property type="entry name" value="Sigma54_activat"/>
    <property type="match status" value="1"/>
</dbReference>
<evidence type="ECO:0000313" key="7">
    <source>
        <dbReference type="EMBL" id="PTQ57679.1"/>
    </source>
</evidence>
<dbReference type="Gene3D" id="1.10.8.60">
    <property type="match status" value="1"/>
</dbReference>
<gene>
    <name evidence="7" type="ORF">BSOLF_0874</name>
</gene>
<dbReference type="InterPro" id="IPR003593">
    <property type="entry name" value="AAA+_ATPase"/>
</dbReference>
<keyword evidence="1" id="KW-0547">Nucleotide-binding</keyword>
<keyword evidence="5" id="KW-0804">Transcription</keyword>
<keyword evidence="4" id="KW-0238">DNA-binding</keyword>
<dbReference type="InterPro" id="IPR009057">
    <property type="entry name" value="Homeodomain-like_sf"/>
</dbReference>
<evidence type="ECO:0000259" key="6">
    <source>
        <dbReference type="PROSITE" id="PS50045"/>
    </source>
</evidence>
<dbReference type="PANTHER" id="PTHR32071">
    <property type="entry name" value="TRANSCRIPTIONAL REGULATORY PROTEIN"/>
    <property type="match status" value="1"/>
</dbReference>
<name>A0A2R6Y4R5_9BACL</name>
<dbReference type="Gene3D" id="1.10.10.60">
    <property type="entry name" value="Homeodomain-like"/>
    <property type="match status" value="1"/>
</dbReference>
<dbReference type="FunFam" id="3.40.50.300:FF:000006">
    <property type="entry name" value="DNA-binding transcriptional regulator NtrC"/>
    <property type="match status" value="1"/>
</dbReference>
<dbReference type="PROSITE" id="PS50045">
    <property type="entry name" value="SIGMA54_INTERACT_4"/>
    <property type="match status" value="1"/>
</dbReference>
<dbReference type="SUPFAM" id="SSF52540">
    <property type="entry name" value="P-loop containing nucleoside triphosphate hydrolases"/>
    <property type="match status" value="1"/>
</dbReference>
<dbReference type="InterPro" id="IPR027417">
    <property type="entry name" value="P-loop_NTPase"/>
</dbReference>
<dbReference type="AlphaFoldDB" id="A0A2R6Y4R5"/>
<dbReference type="CDD" id="cd00009">
    <property type="entry name" value="AAA"/>
    <property type="match status" value="1"/>
</dbReference>
<dbReference type="PROSITE" id="PS00676">
    <property type="entry name" value="SIGMA54_INTERACT_2"/>
    <property type="match status" value="1"/>
</dbReference>
<comment type="caution">
    <text evidence="7">The sequence shown here is derived from an EMBL/GenBank/DDBJ whole genome shotgun (WGS) entry which is preliminary data.</text>
</comment>
<dbReference type="SUPFAM" id="SSF46689">
    <property type="entry name" value="Homeodomain-like"/>
    <property type="match status" value="1"/>
</dbReference>
<dbReference type="InterPro" id="IPR002078">
    <property type="entry name" value="Sigma_54_int"/>
</dbReference>
<dbReference type="GO" id="GO:0006355">
    <property type="term" value="P:regulation of DNA-templated transcription"/>
    <property type="evidence" value="ECO:0007669"/>
    <property type="project" value="InterPro"/>
</dbReference>
<dbReference type="InterPro" id="IPR025662">
    <property type="entry name" value="Sigma_54_int_dom_ATP-bd_1"/>
</dbReference>
<evidence type="ECO:0000256" key="5">
    <source>
        <dbReference type="ARBA" id="ARBA00023163"/>
    </source>
</evidence>
<evidence type="ECO:0000256" key="4">
    <source>
        <dbReference type="ARBA" id="ARBA00023125"/>
    </source>
</evidence>
<sequence>MEALAILSPKDIHQRQKELAGAWEQYVSNRTIATKLRLTIVESWKRSSQLGVRPQQKKAKFISPLEETIEWRNQSEFFAMAIPILEHMTEQVSNTYHLLTLTDANGRIIYLNGDRSILKKAEKMAFTLGADWSEASVGTNAIGTALHIKEALQVFSYEHFAQGAHDWVCSAAPVKDPLTGDILGIIDLTAPYEYAQPHTLSTAQMISVSIQKEYLRLSNAYRAHIIEVFLKAKRRWPKETIWVLDKSFQLITFNQNAQDIMHEKYNPLPFKQIQQRLLELYLEDPQEEKSIKLKEFQIELLVKSIVMKNERIGYLILIRKMEGSLYQDFQLDRNHREKPWSNIIGHSPQIKDIISRAQTVASTDVPVLLTGESGSGKELFARAIHETSTRRHKPFIAVNIASIPKELIASELFGYAPYAFTGAHHRGKKGKFEEAQGGTIFLDEIGDMPLDVQVYLLRVLQEKEIVRLGASQNISIDVRVVAATHQKLTELVEKGFFRLDLFYRLNVVELALPPLRERDSDLMELAYYFLERFSQQYGKPIHDFSVDVKQFFQSYPWPGNIRELQNTIEHAVIFSANHIIEIQDLPEHLKSAIEKKKHVQNTQMSDPLLDPLQLEEKRLLQYWIQKTAGNISEVARQLNRSRATIYRKIKQYGLAHSD</sequence>
<dbReference type="PROSITE" id="PS00688">
    <property type="entry name" value="SIGMA54_INTERACT_3"/>
    <property type="match status" value="1"/>
</dbReference>
<evidence type="ECO:0000256" key="1">
    <source>
        <dbReference type="ARBA" id="ARBA00022741"/>
    </source>
</evidence>
<evidence type="ECO:0000313" key="8">
    <source>
        <dbReference type="Proteomes" id="UP000244338"/>
    </source>
</evidence>
<dbReference type="GO" id="GO:0005524">
    <property type="term" value="F:ATP binding"/>
    <property type="evidence" value="ECO:0007669"/>
    <property type="project" value="UniProtKB-KW"/>
</dbReference>
<dbReference type="InterPro" id="IPR025943">
    <property type="entry name" value="Sigma_54_int_dom_ATP-bd_2"/>
</dbReference>
<dbReference type="Pfam" id="PF02954">
    <property type="entry name" value="HTH_8"/>
    <property type="match status" value="1"/>
</dbReference>
<dbReference type="InterPro" id="IPR025944">
    <property type="entry name" value="Sigma_54_int_dom_CS"/>
</dbReference>
<dbReference type="Pfam" id="PF01590">
    <property type="entry name" value="GAF"/>
    <property type="match status" value="1"/>
</dbReference>
<dbReference type="InterPro" id="IPR029016">
    <property type="entry name" value="GAF-like_dom_sf"/>
</dbReference>
<dbReference type="PROSITE" id="PS00675">
    <property type="entry name" value="SIGMA54_INTERACT_1"/>
    <property type="match status" value="1"/>
</dbReference>
<dbReference type="InterPro" id="IPR003018">
    <property type="entry name" value="GAF"/>
</dbReference>
<dbReference type="SMART" id="SM00382">
    <property type="entry name" value="AAA"/>
    <property type="match status" value="1"/>
</dbReference>
<dbReference type="Gene3D" id="3.30.450.40">
    <property type="match status" value="1"/>
</dbReference>
<dbReference type="Gene3D" id="3.40.50.300">
    <property type="entry name" value="P-loop containing nucleotide triphosphate hydrolases"/>
    <property type="match status" value="1"/>
</dbReference>